<reference evidence="3 4" key="1">
    <citation type="submission" date="2024-03" db="EMBL/GenBank/DDBJ databases">
        <title>Community enrichment and isolation of bacterial strains for fucoidan degradation.</title>
        <authorList>
            <person name="Sichert A."/>
        </authorList>
    </citation>
    <scope>NUCLEOTIDE SEQUENCE [LARGE SCALE GENOMIC DNA]</scope>
    <source>
        <strain evidence="3 4">AS12</strain>
    </source>
</reference>
<gene>
    <name evidence="3" type="ORF">WNY77_11155</name>
</gene>
<dbReference type="Proteomes" id="UP001461163">
    <property type="component" value="Unassembled WGS sequence"/>
</dbReference>
<accession>A0ABU9SVP6</accession>
<dbReference type="EMBL" id="JBBMQS010000006">
    <property type="protein sequence ID" value="MEM5497953.1"/>
    <property type="molecule type" value="Genomic_DNA"/>
</dbReference>
<sequence>MTKMNKIAAGLAASLLLVSAAQAQETVTTTASGTVQNSFTLTNDADLDFGTFRAQNDNAASSPVTATLRRPADPSESSVATNGTANAAVLQSLVEGAPAEYTVSGVAGFSTLTVTVPADGAVTLAAAGSPTGVATFVLNGFEAYKTSGTPGDITLTSNSGTFQVDATGDATFTLGATLTTVPSTTDTYTDLAYSGDYDITVQY</sequence>
<comment type="caution">
    <text evidence="3">The sequence shown here is derived from an EMBL/GenBank/DDBJ whole genome shotgun (WGS) entry which is preliminary data.</text>
</comment>
<evidence type="ECO:0000256" key="1">
    <source>
        <dbReference type="SAM" id="MobiDB-lite"/>
    </source>
</evidence>
<evidence type="ECO:0000313" key="3">
    <source>
        <dbReference type="EMBL" id="MEM5497953.1"/>
    </source>
</evidence>
<organism evidence="3 4">
    <name type="scientific">Paraglaciecola mesophila</name>
    <dbReference type="NCBI Taxonomy" id="197222"/>
    <lineage>
        <taxon>Bacteria</taxon>
        <taxon>Pseudomonadati</taxon>
        <taxon>Pseudomonadota</taxon>
        <taxon>Gammaproteobacteria</taxon>
        <taxon>Alteromonadales</taxon>
        <taxon>Alteromonadaceae</taxon>
        <taxon>Paraglaciecola</taxon>
    </lineage>
</organism>
<proteinExistence type="predicted"/>
<protein>
    <submittedName>
        <fullName evidence="3">DUF4402 domain-containing protein</fullName>
    </submittedName>
</protein>
<dbReference type="RefSeq" id="WP_006992165.1">
    <property type="nucleotide sequence ID" value="NZ_JBBMQS010000006.1"/>
</dbReference>
<feature type="signal peptide" evidence="2">
    <location>
        <begin position="1"/>
        <end position="23"/>
    </location>
</feature>
<name>A0ABU9SVP6_9ALTE</name>
<keyword evidence="2" id="KW-0732">Signal</keyword>
<feature type="region of interest" description="Disordered" evidence="1">
    <location>
        <begin position="60"/>
        <end position="80"/>
    </location>
</feature>
<keyword evidence="4" id="KW-1185">Reference proteome</keyword>
<evidence type="ECO:0000313" key="4">
    <source>
        <dbReference type="Proteomes" id="UP001461163"/>
    </source>
</evidence>
<feature type="chain" id="PRO_5045727658" evidence="2">
    <location>
        <begin position="24"/>
        <end position="203"/>
    </location>
</feature>
<evidence type="ECO:0000256" key="2">
    <source>
        <dbReference type="SAM" id="SignalP"/>
    </source>
</evidence>